<organism evidence="2 3">
    <name type="scientific">Abeliophyllum distichum</name>
    <dbReference type="NCBI Taxonomy" id="126358"/>
    <lineage>
        <taxon>Eukaryota</taxon>
        <taxon>Viridiplantae</taxon>
        <taxon>Streptophyta</taxon>
        <taxon>Embryophyta</taxon>
        <taxon>Tracheophyta</taxon>
        <taxon>Spermatophyta</taxon>
        <taxon>Magnoliopsida</taxon>
        <taxon>eudicotyledons</taxon>
        <taxon>Gunneridae</taxon>
        <taxon>Pentapetalae</taxon>
        <taxon>asterids</taxon>
        <taxon>lamiids</taxon>
        <taxon>Lamiales</taxon>
        <taxon>Oleaceae</taxon>
        <taxon>Forsythieae</taxon>
        <taxon>Abeliophyllum</taxon>
    </lineage>
</organism>
<dbReference type="EMBL" id="JBFOLK010000013">
    <property type="protein sequence ID" value="KAL2466344.1"/>
    <property type="molecule type" value="Genomic_DNA"/>
</dbReference>
<evidence type="ECO:0000313" key="3">
    <source>
        <dbReference type="Proteomes" id="UP001604336"/>
    </source>
</evidence>
<reference evidence="3" key="1">
    <citation type="submission" date="2024-07" db="EMBL/GenBank/DDBJ databases">
        <title>Two chromosome-level genome assemblies of Korean endemic species Abeliophyllum distichum and Forsythia ovata (Oleaceae).</title>
        <authorList>
            <person name="Jang H."/>
        </authorList>
    </citation>
    <scope>NUCLEOTIDE SEQUENCE [LARGE SCALE GENOMIC DNA]</scope>
</reference>
<evidence type="ECO:0000313" key="2">
    <source>
        <dbReference type="EMBL" id="KAL2466344.1"/>
    </source>
</evidence>
<accession>A0ABD1PTR6</accession>
<comment type="caution">
    <text evidence="2">The sequence shown here is derived from an EMBL/GenBank/DDBJ whole genome shotgun (WGS) entry which is preliminary data.</text>
</comment>
<name>A0ABD1PTR6_9LAMI</name>
<sequence>MSSSFPVLPTTLGERYPKLPDSQQASMERELAQQSPAVISPMSSNSGVVGHLFSLSSGFSTDLHFSSVPQQEKHPRQSHLISQSNNNGTSVMFSHSIDSEVLLSTASSHFNKEENNSSWCTDSLPDFLDYPISKSIQNNQLERIDYGGIAIPSEDLTKHNDWQEWADQLITDNSALTSNWNELLADASIADPEPQALSQSHRFSSRLSFPSSSVLLRLSFSFKPRLDFFLFSIFREIPARADAGFRHVLRPPLYIYKERETGCELLSFYLGVV</sequence>
<dbReference type="AlphaFoldDB" id="A0ABD1PTR6"/>
<feature type="region of interest" description="Disordered" evidence="1">
    <location>
        <begin position="1"/>
        <end position="34"/>
    </location>
</feature>
<protein>
    <submittedName>
        <fullName evidence="2">Phosphate starvation response 1</fullName>
    </submittedName>
</protein>
<evidence type="ECO:0000256" key="1">
    <source>
        <dbReference type="SAM" id="MobiDB-lite"/>
    </source>
</evidence>
<keyword evidence="3" id="KW-1185">Reference proteome</keyword>
<proteinExistence type="predicted"/>
<feature type="region of interest" description="Disordered" evidence="1">
    <location>
        <begin position="66"/>
        <end position="85"/>
    </location>
</feature>
<dbReference type="Proteomes" id="UP001604336">
    <property type="component" value="Unassembled WGS sequence"/>
</dbReference>
<feature type="compositionally biased region" description="Polar residues" evidence="1">
    <location>
        <begin position="21"/>
        <end position="34"/>
    </location>
</feature>
<gene>
    <name evidence="2" type="ORF">Adt_42195</name>
</gene>